<organism evidence="8 9">
    <name type="scientific">Actinomycetospora endophytica</name>
    <dbReference type="NCBI Taxonomy" id="2291215"/>
    <lineage>
        <taxon>Bacteria</taxon>
        <taxon>Bacillati</taxon>
        <taxon>Actinomycetota</taxon>
        <taxon>Actinomycetes</taxon>
        <taxon>Pseudonocardiales</taxon>
        <taxon>Pseudonocardiaceae</taxon>
        <taxon>Actinomycetospora</taxon>
    </lineage>
</organism>
<evidence type="ECO:0000256" key="2">
    <source>
        <dbReference type="ARBA" id="ARBA00008333"/>
    </source>
</evidence>
<dbReference type="NCBIfam" id="NF041756">
    <property type="entry name" value="EfeU"/>
    <property type="match status" value="1"/>
</dbReference>
<keyword evidence="4 7" id="KW-1133">Transmembrane helix</keyword>
<comment type="subcellular location">
    <subcellularLocation>
        <location evidence="1">Membrane</location>
        <topology evidence="1">Multi-pass membrane protein</topology>
    </subcellularLocation>
</comment>
<feature type="transmembrane region" description="Helical" evidence="7">
    <location>
        <begin position="244"/>
        <end position="263"/>
    </location>
</feature>
<feature type="transmembrane region" description="Helical" evidence="7">
    <location>
        <begin position="6"/>
        <end position="26"/>
    </location>
</feature>
<keyword evidence="3 7" id="KW-0812">Transmembrane</keyword>
<dbReference type="PANTHER" id="PTHR31632:SF2">
    <property type="entry name" value="PLASMA MEMBRANE IRON PERMEASE"/>
    <property type="match status" value="1"/>
</dbReference>
<comment type="caution">
    <text evidence="8">The sequence shown here is derived from an EMBL/GenBank/DDBJ whole genome shotgun (WGS) entry which is preliminary data.</text>
</comment>
<keyword evidence="5 7" id="KW-0472">Membrane</keyword>
<evidence type="ECO:0000313" key="8">
    <source>
        <dbReference type="EMBL" id="MCD2195779.1"/>
    </source>
</evidence>
<accession>A0ABS8PBW2</accession>
<evidence type="ECO:0000256" key="1">
    <source>
        <dbReference type="ARBA" id="ARBA00004141"/>
    </source>
</evidence>
<dbReference type="EMBL" id="JAJNDB010000004">
    <property type="protein sequence ID" value="MCD2195779.1"/>
    <property type="molecule type" value="Genomic_DNA"/>
</dbReference>
<evidence type="ECO:0000313" key="9">
    <source>
        <dbReference type="Proteomes" id="UP001199469"/>
    </source>
</evidence>
<evidence type="ECO:0000256" key="3">
    <source>
        <dbReference type="ARBA" id="ARBA00022692"/>
    </source>
</evidence>
<evidence type="ECO:0000256" key="5">
    <source>
        <dbReference type="ARBA" id="ARBA00023136"/>
    </source>
</evidence>
<feature type="transmembrane region" description="Helical" evidence="7">
    <location>
        <begin position="70"/>
        <end position="88"/>
    </location>
</feature>
<evidence type="ECO:0000256" key="4">
    <source>
        <dbReference type="ARBA" id="ARBA00022989"/>
    </source>
</evidence>
<evidence type="ECO:0000256" key="6">
    <source>
        <dbReference type="SAM" id="MobiDB-lite"/>
    </source>
</evidence>
<protein>
    <submittedName>
        <fullName evidence="8">FTR1 family protein</fullName>
    </submittedName>
</protein>
<feature type="transmembrane region" description="Helical" evidence="7">
    <location>
        <begin position="38"/>
        <end position="58"/>
    </location>
</feature>
<comment type="similarity">
    <text evidence="2">Belongs to the oxidase-dependent Fe transporter (OFeT) (TC 9.A.10.1) family.</text>
</comment>
<proteinExistence type="inferred from homology"/>
<dbReference type="Proteomes" id="UP001199469">
    <property type="component" value="Unassembled WGS sequence"/>
</dbReference>
<sequence length="287" mass="29853">MLATFVIGLREGLEAALIVGIVAGFLRRQGPPGAVRSMWLGLGLAVAICVLVGVVLEIVAVELPQAGQEAMSTVIGLVAVGMVTYMIFWMRSHARGMRRELESAAAGAIDRGSSAALVAMAFLAVLREGFETAVFLVAQFTSSIAPIAAVSGAVLGIVVSIALGYGIYRGSVRINLGRFFTITAVVLVVVAAGILTTAAHTAHGAGWIAFGQDRLVDLSGVVSYGTPMYSIVTGVFGIQPQPTVLEGIVWVVYLVPMLAFVLWPQRRPSAAGTPSTVVTAAESGDVR</sequence>
<dbReference type="InterPro" id="IPR004923">
    <property type="entry name" value="FTR1/Fip1/EfeU"/>
</dbReference>
<dbReference type="RefSeq" id="WP_230737207.1">
    <property type="nucleotide sequence ID" value="NZ_JAJNDB010000004.1"/>
</dbReference>
<dbReference type="PANTHER" id="PTHR31632">
    <property type="entry name" value="IRON TRANSPORTER FTH1"/>
    <property type="match status" value="1"/>
</dbReference>
<feature type="transmembrane region" description="Helical" evidence="7">
    <location>
        <begin position="108"/>
        <end position="126"/>
    </location>
</feature>
<gene>
    <name evidence="8" type="ORF">LQ327_20615</name>
</gene>
<keyword evidence="9" id="KW-1185">Reference proteome</keyword>
<feature type="region of interest" description="Disordered" evidence="6">
    <location>
        <begin position="268"/>
        <end position="287"/>
    </location>
</feature>
<reference evidence="8 9" key="1">
    <citation type="submission" date="2021-11" db="EMBL/GenBank/DDBJ databases">
        <title>Draft genome sequence of Actinomycetospora sp. SF1 isolated from the rhizosphere soil.</title>
        <authorList>
            <person name="Duangmal K."/>
            <person name="Chantavorakit T."/>
        </authorList>
    </citation>
    <scope>NUCLEOTIDE SEQUENCE [LARGE SCALE GENOMIC DNA]</scope>
    <source>
        <strain evidence="8 9">TBRC 5722</strain>
    </source>
</reference>
<dbReference type="Pfam" id="PF03239">
    <property type="entry name" value="FTR1"/>
    <property type="match status" value="1"/>
</dbReference>
<feature type="transmembrane region" description="Helical" evidence="7">
    <location>
        <begin position="146"/>
        <end position="167"/>
    </location>
</feature>
<feature type="transmembrane region" description="Helical" evidence="7">
    <location>
        <begin position="179"/>
        <end position="199"/>
    </location>
</feature>
<name>A0ABS8PBW2_9PSEU</name>
<evidence type="ECO:0000256" key="7">
    <source>
        <dbReference type="SAM" id="Phobius"/>
    </source>
</evidence>